<dbReference type="Proteomes" id="UP001500683">
    <property type="component" value="Unassembled WGS sequence"/>
</dbReference>
<comment type="caution">
    <text evidence="1">The sequence shown here is derived from an EMBL/GenBank/DDBJ whole genome shotgun (WGS) entry which is preliminary data.</text>
</comment>
<dbReference type="EMBL" id="BAAAZG010000047">
    <property type="protein sequence ID" value="GAA4092467.1"/>
    <property type="molecule type" value="Genomic_DNA"/>
</dbReference>
<keyword evidence="2" id="KW-1185">Reference proteome</keyword>
<proteinExistence type="predicted"/>
<sequence length="189" mass="19810">MPSDAQTDAQARNMTIEAFADTIVPGEKRWPADRAVAGAAPGPGAVAAGALELLEWSATGVSDGLDELARLLNAHARTHAEVRGLTLDEQVPPFVALPFAERTALARALLAPGHPEKEIWVSLALFSNMAFDSAAHMHTRDAIAAGHPGIAAMGLADPDGDGLWRFPQYGYGRKLADTHPATTESGSLA</sequence>
<dbReference type="RefSeq" id="WP_344954784.1">
    <property type="nucleotide sequence ID" value="NZ_BAAAZG010000047.1"/>
</dbReference>
<evidence type="ECO:0000313" key="1">
    <source>
        <dbReference type="EMBL" id="GAA4092467.1"/>
    </source>
</evidence>
<gene>
    <name evidence="1" type="ORF">GCM10022214_62620</name>
</gene>
<reference evidence="2" key="1">
    <citation type="journal article" date="2019" name="Int. J. Syst. Evol. Microbiol.">
        <title>The Global Catalogue of Microorganisms (GCM) 10K type strain sequencing project: providing services to taxonomists for standard genome sequencing and annotation.</title>
        <authorList>
            <consortium name="The Broad Institute Genomics Platform"/>
            <consortium name="The Broad Institute Genome Sequencing Center for Infectious Disease"/>
            <person name="Wu L."/>
            <person name="Ma J."/>
        </authorList>
    </citation>
    <scope>NUCLEOTIDE SEQUENCE [LARGE SCALE GENOMIC DNA]</scope>
    <source>
        <strain evidence="2">JCM 16702</strain>
    </source>
</reference>
<evidence type="ECO:0000313" key="2">
    <source>
        <dbReference type="Proteomes" id="UP001500683"/>
    </source>
</evidence>
<accession>A0ABP7WMS6</accession>
<dbReference type="InterPro" id="IPR046029">
    <property type="entry name" value="DUF5987"/>
</dbReference>
<protein>
    <submittedName>
        <fullName evidence="1">DUF5987 family protein</fullName>
    </submittedName>
</protein>
<name>A0ABP7WMS6_9ACTN</name>
<dbReference type="Pfam" id="PF19449">
    <property type="entry name" value="DUF5987"/>
    <property type="match status" value="1"/>
</dbReference>
<organism evidence="1 2">
    <name type="scientific">Actinomadura miaoliensis</name>
    <dbReference type="NCBI Taxonomy" id="430685"/>
    <lineage>
        <taxon>Bacteria</taxon>
        <taxon>Bacillati</taxon>
        <taxon>Actinomycetota</taxon>
        <taxon>Actinomycetes</taxon>
        <taxon>Streptosporangiales</taxon>
        <taxon>Thermomonosporaceae</taxon>
        <taxon>Actinomadura</taxon>
    </lineage>
</organism>